<evidence type="ECO:0000256" key="1">
    <source>
        <dbReference type="ARBA" id="ARBA00001947"/>
    </source>
</evidence>
<dbReference type="PANTHER" id="PTHR11733">
    <property type="entry name" value="ZINC METALLOPROTEASE FAMILY M13 NEPRILYSIN-RELATED"/>
    <property type="match status" value="1"/>
</dbReference>
<dbReference type="GO" id="GO:0016485">
    <property type="term" value="P:protein processing"/>
    <property type="evidence" value="ECO:0007669"/>
    <property type="project" value="TreeGrafter"/>
</dbReference>
<reference evidence="10" key="2">
    <citation type="submission" date="2021-09" db="EMBL/GenBank/DDBJ databases">
        <authorList>
            <person name="Jia N."/>
            <person name="Wang J."/>
            <person name="Shi W."/>
            <person name="Du L."/>
            <person name="Sun Y."/>
            <person name="Zhan W."/>
            <person name="Jiang J."/>
            <person name="Wang Q."/>
            <person name="Zhang B."/>
            <person name="Ji P."/>
            <person name="Sakyi L.B."/>
            <person name="Cui X."/>
            <person name="Yuan T."/>
            <person name="Jiang B."/>
            <person name="Yang W."/>
            <person name="Lam T.T.-Y."/>
            <person name="Chang Q."/>
            <person name="Ding S."/>
            <person name="Wang X."/>
            <person name="Zhu J."/>
            <person name="Ruan X."/>
            <person name="Zhao L."/>
            <person name="Wei J."/>
            <person name="Que T."/>
            <person name="Du C."/>
            <person name="Cheng J."/>
            <person name="Dai P."/>
            <person name="Han X."/>
            <person name="Huang E."/>
            <person name="Gao Y."/>
            <person name="Liu J."/>
            <person name="Shao H."/>
            <person name="Ye R."/>
            <person name="Li L."/>
            <person name="Wei W."/>
            <person name="Wang X."/>
            <person name="Wang C."/>
            <person name="Huo Q."/>
            <person name="Li W."/>
            <person name="Guo W."/>
            <person name="Chen H."/>
            <person name="Chen S."/>
            <person name="Zhou L."/>
            <person name="Zhou L."/>
            <person name="Ni X."/>
            <person name="Tian J."/>
            <person name="Zhou Y."/>
            <person name="Sheng Y."/>
            <person name="Liu T."/>
            <person name="Pan Y."/>
            <person name="Xia L."/>
            <person name="Li J."/>
            <person name="Zhao F."/>
            <person name="Cao W."/>
        </authorList>
    </citation>
    <scope>NUCLEOTIDE SEQUENCE</scope>
    <source>
        <strain evidence="10">Rmic-2018</strain>
        <tissue evidence="10">Larvae</tissue>
    </source>
</reference>
<dbReference type="InterPro" id="IPR000718">
    <property type="entry name" value="Peptidase_M13"/>
</dbReference>
<dbReference type="InterPro" id="IPR024079">
    <property type="entry name" value="MetalloPept_cat_dom_sf"/>
</dbReference>
<keyword evidence="6" id="KW-0862">Zinc</keyword>
<comment type="similarity">
    <text evidence="2">Belongs to the peptidase M13 family.</text>
</comment>
<keyword evidence="7" id="KW-0482">Metalloprotease</keyword>
<dbReference type="GO" id="GO:0004222">
    <property type="term" value="F:metalloendopeptidase activity"/>
    <property type="evidence" value="ECO:0007669"/>
    <property type="project" value="InterPro"/>
</dbReference>
<keyword evidence="3" id="KW-0645">Protease</keyword>
<dbReference type="GO" id="GO:0005886">
    <property type="term" value="C:plasma membrane"/>
    <property type="evidence" value="ECO:0007669"/>
    <property type="project" value="TreeGrafter"/>
</dbReference>
<feature type="domain" description="Peptidase M13 C-terminal" evidence="8">
    <location>
        <begin position="580"/>
        <end position="721"/>
    </location>
</feature>
<evidence type="ECO:0000313" key="10">
    <source>
        <dbReference type="EMBL" id="KAH8039448.1"/>
    </source>
</evidence>
<evidence type="ECO:0000256" key="5">
    <source>
        <dbReference type="ARBA" id="ARBA00022801"/>
    </source>
</evidence>
<accession>A0A9J6EZP3</accession>
<evidence type="ECO:0000256" key="6">
    <source>
        <dbReference type="ARBA" id="ARBA00022833"/>
    </source>
</evidence>
<organism evidence="10 11">
    <name type="scientific">Rhipicephalus microplus</name>
    <name type="common">Cattle tick</name>
    <name type="synonym">Boophilus microplus</name>
    <dbReference type="NCBI Taxonomy" id="6941"/>
    <lineage>
        <taxon>Eukaryota</taxon>
        <taxon>Metazoa</taxon>
        <taxon>Ecdysozoa</taxon>
        <taxon>Arthropoda</taxon>
        <taxon>Chelicerata</taxon>
        <taxon>Arachnida</taxon>
        <taxon>Acari</taxon>
        <taxon>Parasitiformes</taxon>
        <taxon>Ixodida</taxon>
        <taxon>Ixodoidea</taxon>
        <taxon>Ixodidae</taxon>
        <taxon>Rhipicephalinae</taxon>
        <taxon>Rhipicephalus</taxon>
        <taxon>Boophilus</taxon>
    </lineage>
</organism>
<name>A0A9J6EZP3_RHIMP</name>
<keyword evidence="5" id="KW-0378">Hydrolase</keyword>
<sequence>MGVLSYLIVPKRPKPIYLVVNFTDEEFENSSASSSASKRAAFVDVGDADRDLCSSLQCDREAERILDSVNASVDPCNDFYAYVCMAWMRKHEPGSSQDRTSMDYDILDAYSRFLISVLGWKNSELPAAKLLFDTCLAPPVGLFVDLTTMLFYAVGLQRWPYLTSDHILSNDVSVSVGSLHRVLGEDSLFHLAIDEPPNLPRHPAISISEPRLLVGHVEGGLPHAEFMFLTKAHSVLMNHLHKPLTTNVATVEMELARRTTAKRAADCTHPLSECTTTHIDNLPASRVLVWSLLLQEAFSEKMVTLNELVETPNFEYLASFSDKVDQLLKKADILNYLAFRIGLALSPLIGNDAVRHHLASIAYGRNPRFPEPLSVAQYCLRLLDRFEPELVTLLAYDRSVVKLSWKVLQFLVMDHLNSTLFTFLGGDFRRRFSPEFADHAARRLATVKWEPLMPLRFFNKTFRDKYFNGFTKENSSKSLSSFVLFWLQRAVKRRRGPIETGDSEDLRSGWAHGFLRTWPAFGRSFRHLEIPLPVFDPAMSNDPKLHAFHVARAGTRIYRVLLGYVYSMAYAFFYNTSTSDPASVFEDLRNCLRQSYAELTASSVGYGVTPSLAHTEKTSASDMLDFLAAKVAFTAFDSWTRKEALNFYFAKAPQFDQRQLFFIYYALAFCENVNQTATPAGDDTSSPGRDRVNGPLRHMKEFADAFHCAEGSFMNPPKKCGV</sequence>
<dbReference type="Pfam" id="PF05649">
    <property type="entry name" value="Peptidase_M13_N"/>
    <property type="match status" value="1"/>
</dbReference>
<feature type="domain" description="Peptidase M13 N-terminal" evidence="9">
    <location>
        <begin position="75"/>
        <end position="396"/>
    </location>
</feature>
<comment type="caution">
    <text evidence="10">The sequence shown here is derived from an EMBL/GenBank/DDBJ whole genome shotgun (WGS) entry which is preliminary data.</text>
</comment>
<comment type="cofactor">
    <cofactor evidence="1">
        <name>Zn(2+)</name>
        <dbReference type="ChEBI" id="CHEBI:29105"/>
    </cofactor>
</comment>
<keyword evidence="11" id="KW-1185">Reference proteome</keyword>
<dbReference type="VEuPathDB" id="VectorBase:LOC119160774"/>
<dbReference type="InterPro" id="IPR042089">
    <property type="entry name" value="Peptidase_M13_dom_2"/>
</dbReference>
<dbReference type="GO" id="GO:0046872">
    <property type="term" value="F:metal ion binding"/>
    <property type="evidence" value="ECO:0007669"/>
    <property type="project" value="UniProtKB-KW"/>
</dbReference>
<evidence type="ECO:0000259" key="8">
    <source>
        <dbReference type="Pfam" id="PF01431"/>
    </source>
</evidence>
<dbReference type="Gene3D" id="1.10.1380.10">
    <property type="entry name" value="Neutral endopeptidase , domain2"/>
    <property type="match status" value="1"/>
</dbReference>
<evidence type="ECO:0000256" key="2">
    <source>
        <dbReference type="ARBA" id="ARBA00007357"/>
    </source>
</evidence>
<dbReference type="Pfam" id="PF01431">
    <property type="entry name" value="Peptidase_M13"/>
    <property type="match status" value="1"/>
</dbReference>
<dbReference type="EMBL" id="JABSTU010000001">
    <property type="protein sequence ID" value="KAH8039448.1"/>
    <property type="molecule type" value="Genomic_DNA"/>
</dbReference>
<protein>
    <recommendedName>
        <fullName evidence="12">M13 family peptidase</fullName>
    </recommendedName>
</protein>
<dbReference type="PROSITE" id="PS51885">
    <property type="entry name" value="NEPRILYSIN"/>
    <property type="match status" value="1"/>
</dbReference>
<evidence type="ECO:0008006" key="12">
    <source>
        <dbReference type="Google" id="ProtNLM"/>
    </source>
</evidence>
<dbReference type="PANTHER" id="PTHR11733:SF241">
    <property type="entry name" value="GH26575P-RELATED"/>
    <property type="match status" value="1"/>
</dbReference>
<evidence type="ECO:0000313" key="11">
    <source>
        <dbReference type="Proteomes" id="UP000821866"/>
    </source>
</evidence>
<dbReference type="InterPro" id="IPR018497">
    <property type="entry name" value="Peptidase_M13_C"/>
</dbReference>
<evidence type="ECO:0000256" key="3">
    <source>
        <dbReference type="ARBA" id="ARBA00022670"/>
    </source>
</evidence>
<gene>
    <name evidence="10" type="ORF">HPB51_007326</name>
</gene>
<evidence type="ECO:0000259" key="9">
    <source>
        <dbReference type="Pfam" id="PF05649"/>
    </source>
</evidence>
<reference evidence="10" key="1">
    <citation type="journal article" date="2020" name="Cell">
        <title>Large-Scale Comparative Analyses of Tick Genomes Elucidate Their Genetic Diversity and Vector Capacities.</title>
        <authorList>
            <consortium name="Tick Genome and Microbiome Consortium (TIGMIC)"/>
            <person name="Jia N."/>
            <person name="Wang J."/>
            <person name="Shi W."/>
            <person name="Du L."/>
            <person name="Sun Y."/>
            <person name="Zhan W."/>
            <person name="Jiang J.F."/>
            <person name="Wang Q."/>
            <person name="Zhang B."/>
            <person name="Ji P."/>
            <person name="Bell-Sakyi L."/>
            <person name="Cui X.M."/>
            <person name="Yuan T.T."/>
            <person name="Jiang B.G."/>
            <person name="Yang W.F."/>
            <person name="Lam T.T."/>
            <person name="Chang Q.C."/>
            <person name="Ding S.J."/>
            <person name="Wang X.J."/>
            <person name="Zhu J.G."/>
            <person name="Ruan X.D."/>
            <person name="Zhao L."/>
            <person name="Wei J.T."/>
            <person name="Ye R.Z."/>
            <person name="Que T.C."/>
            <person name="Du C.H."/>
            <person name="Zhou Y.H."/>
            <person name="Cheng J.X."/>
            <person name="Dai P.F."/>
            <person name="Guo W.B."/>
            <person name="Han X.H."/>
            <person name="Huang E.J."/>
            <person name="Li L.F."/>
            <person name="Wei W."/>
            <person name="Gao Y.C."/>
            <person name="Liu J.Z."/>
            <person name="Shao H.Z."/>
            <person name="Wang X."/>
            <person name="Wang C.C."/>
            <person name="Yang T.C."/>
            <person name="Huo Q.B."/>
            <person name="Li W."/>
            <person name="Chen H.Y."/>
            <person name="Chen S.E."/>
            <person name="Zhou L.G."/>
            <person name="Ni X.B."/>
            <person name="Tian J.H."/>
            <person name="Sheng Y."/>
            <person name="Liu T."/>
            <person name="Pan Y.S."/>
            <person name="Xia L.Y."/>
            <person name="Li J."/>
            <person name="Zhao F."/>
            <person name="Cao W.C."/>
        </authorList>
    </citation>
    <scope>NUCLEOTIDE SEQUENCE</scope>
    <source>
        <strain evidence="10">Rmic-2018</strain>
    </source>
</reference>
<evidence type="ECO:0000256" key="4">
    <source>
        <dbReference type="ARBA" id="ARBA00022723"/>
    </source>
</evidence>
<dbReference type="Proteomes" id="UP000821866">
    <property type="component" value="Chromosome 1"/>
</dbReference>
<dbReference type="InterPro" id="IPR008753">
    <property type="entry name" value="Peptidase_M13_N"/>
</dbReference>
<dbReference type="Gene3D" id="3.40.390.10">
    <property type="entry name" value="Collagenase (Catalytic Domain)"/>
    <property type="match status" value="2"/>
</dbReference>
<keyword evidence="4" id="KW-0479">Metal-binding</keyword>
<dbReference type="SUPFAM" id="SSF55486">
    <property type="entry name" value="Metalloproteases ('zincins'), catalytic domain"/>
    <property type="match status" value="1"/>
</dbReference>
<dbReference type="AlphaFoldDB" id="A0A9J6EZP3"/>
<proteinExistence type="inferred from homology"/>
<evidence type="ECO:0000256" key="7">
    <source>
        <dbReference type="ARBA" id="ARBA00023049"/>
    </source>
</evidence>